<dbReference type="InterPro" id="IPR047763">
    <property type="entry name" value="PG_bind_dom_phiBT1-type"/>
</dbReference>
<keyword evidence="2" id="KW-0378">Hydrolase</keyword>
<dbReference type="PROSITE" id="PS51904">
    <property type="entry name" value="GLYCOSYL_HYDROL_F25_2"/>
    <property type="match status" value="1"/>
</dbReference>
<gene>
    <name evidence="5" type="ORF">GCM10010357_59900</name>
</gene>
<comment type="caution">
    <text evidence="5">The sequence shown here is derived from an EMBL/GenBank/DDBJ whole genome shotgun (WGS) entry which is preliminary data.</text>
</comment>
<evidence type="ECO:0000313" key="6">
    <source>
        <dbReference type="Proteomes" id="UP001500879"/>
    </source>
</evidence>
<keyword evidence="6" id="KW-1185">Reference proteome</keyword>
<dbReference type="PANTHER" id="PTHR34135">
    <property type="entry name" value="LYSOZYME"/>
    <property type="match status" value="1"/>
</dbReference>
<protein>
    <recommendedName>
        <fullName evidence="7">Muramidase</fullName>
    </recommendedName>
</protein>
<dbReference type="PANTHER" id="PTHR34135:SF2">
    <property type="entry name" value="LYSOZYME"/>
    <property type="match status" value="1"/>
</dbReference>
<dbReference type="Pfam" id="PF01183">
    <property type="entry name" value="Glyco_hydro_25"/>
    <property type="match status" value="1"/>
</dbReference>
<dbReference type="InterPro" id="IPR002053">
    <property type="entry name" value="Glyco_hydro_25"/>
</dbReference>
<dbReference type="NCBIfam" id="NF038080">
    <property type="entry name" value="PG_bind_siph"/>
    <property type="match status" value="1"/>
</dbReference>
<dbReference type="InterPro" id="IPR017853">
    <property type="entry name" value="GH"/>
</dbReference>
<dbReference type="RefSeq" id="WP_344031094.1">
    <property type="nucleotide sequence ID" value="NZ_BAAABX010000063.1"/>
</dbReference>
<name>A0ABP3IWM1_9ACTN</name>
<accession>A0ABP3IWM1</accession>
<evidence type="ECO:0000256" key="3">
    <source>
        <dbReference type="ARBA" id="ARBA00023295"/>
    </source>
</evidence>
<feature type="region of interest" description="Disordered" evidence="4">
    <location>
        <begin position="258"/>
        <end position="278"/>
    </location>
</feature>
<comment type="similarity">
    <text evidence="1">Belongs to the glycosyl hydrolase 25 family.</text>
</comment>
<dbReference type="CDD" id="cd00599">
    <property type="entry name" value="GH25_muramidase"/>
    <property type="match status" value="1"/>
</dbReference>
<evidence type="ECO:0000313" key="5">
    <source>
        <dbReference type="EMBL" id="GAA0430245.1"/>
    </source>
</evidence>
<evidence type="ECO:0000256" key="4">
    <source>
        <dbReference type="SAM" id="MobiDB-lite"/>
    </source>
</evidence>
<dbReference type="InterPro" id="IPR018077">
    <property type="entry name" value="Glyco_hydro_fam25_subgr"/>
</dbReference>
<evidence type="ECO:0000256" key="2">
    <source>
        <dbReference type="ARBA" id="ARBA00022801"/>
    </source>
</evidence>
<evidence type="ECO:0008006" key="7">
    <source>
        <dbReference type="Google" id="ProtNLM"/>
    </source>
</evidence>
<organism evidence="5 6">
    <name type="scientific">Streptomyces luteireticuli</name>
    <dbReference type="NCBI Taxonomy" id="173858"/>
    <lineage>
        <taxon>Bacteria</taxon>
        <taxon>Bacillati</taxon>
        <taxon>Actinomycetota</taxon>
        <taxon>Actinomycetes</taxon>
        <taxon>Kitasatosporales</taxon>
        <taxon>Streptomycetaceae</taxon>
        <taxon>Streptomyces</taxon>
    </lineage>
</organism>
<dbReference type="SMART" id="SM00641">
    <property type="entry name" value="Glyco_25"/>
    <property type="match status" value="1"/>
</dbReference>
<evidence type="ECO:0000256" key="1">
    <source>
        <dbReference type="ARBA" id="ARBA00010646"/>
    </source>
</evidence>
<reference evidence="6" key="1">
    <citation type="journal article" date="2019" name="Int. J. Syst. Evol. Microbiol.">
        <title>The Global Catalogue of Microorganisms (GCM) 10K type strain sequencing project: providing services to taxonomists for standard genome sequencing and annotation.</title>
        <authorList>
            <consortium name="The Broad Institute Genomics Platform"/>
            <consortium name="The Broad Institute Genome Sequencing Center for Infectious Disease"/>
            <person name="Wu L."/>
            <person name="Ma J."/>
        </authorList>
    </citation>
    <scope>NUCLEOTIDE SEQUENCE [LARGE SCALE GENOMIC DNA]</scope>
    <source>
        <strain evidence="6">JCM 4788</strain>
    </source>
</reference>
<dbReference type="SUPFAM" id="SSF51445">
    <property type="entry name" value="(Trans)glycosidases"/>
    <property type="match status" value="1"/>
</dbReference>
<dbReference type="EMBL" id="BAAABX010000063">
    <property type="protein sequence ID" value="GAA0430245.1"/>
    <property type="molecule type" value="Genomic_DNA"/>
</dbReference>
<proteinExistence type="inferred from homology"/>
<dbReference type="Gene3D" id="3.20.20.80">
    <property type="entry name" value="Glycosidases"/>
    <property type="match status" value="1"/>
</dbReference>
<sequence>MSTIRGIDISSYQSSAYSTDGLDFVFIKATEGRSYVNPRMEDQAARARRAGLVVGFYHFLHPGDLDAQARFFVERCDSAEGDILAVDWETTGSGTASGAEKDAFLRKVKALRPGHKVILYCNRDFWRNRDSTSYAGDGLWIADYVDAGAPKIEADWLVHQFTDDPVDTNIANFPSRDAMRAWATGGRPTPAKPVPASYQPFPGAEFFRDEPDSPVVTAMGRRLVAEGCSAYADGPGPRWTDADRESYRRWQRKLGFTGTDADGWPGRTSWDALKVPRP</sequence>
<keyword evidence="3" id="KW-0326">Glycosidase</keyword>
<dbReference type="Proteomes" id="UP001500879">
    <property type="component" value="Unassembled WGS sequence"/>
</dbReference>